<dbReference type="Proteomes" id="UP000190962">
    <property type="component" value="Unassembled WGS sequence"/>
</dbReference>
<dbReference type="SUPFAM" id="SSF52833">
    <property type="entry name" value="Thioredoxin-like"/>
    <property type="match status" value="1"/>
</dbReference>
<evidence type="ECO:0000313" key="12">
    <source>
        <dbReference type="EMBL" id="OOY34136.1"/>
    </source>
</evidence>
<dbReference type="GO" id="GO:0016491">
    <property type="term" value="F:oxidoreductase activity"/>
    <property type="evidence" value="ECO:0007669"/>
    <property type="project" value="InterPro"/>
</dbReference>
<keyword evidence="4 7" id="KW-0574">Periplasm</keyword>
<proteinExistence type="inferred from homology"/>
<evidence type="ECO:0000313" key="13">
    <source>
        <dbReference type="Proteomes" id="UP000030856"/>
    </source>
</evidence>
<dbReference type="EMBL" id="JRAA01000002">
    <property type="protein sequence ID" value="KHF25200.1"/>
    <property type="molecule type" value="Genomic_DNA"/>
</dbReference>
<feature type="domain" description="Thioredoxin" evidence="10">
    <location>
        <begin position="7"/>
        <end position="202"/>
    </location>
</feature>
<dbReference type="eggNOG" id="COG1651">
    <property type="taxonomic scope" value="Bacteria"/>
</dbReference>
<accession>A0A0B0H7W0</accession>
<feature type="disulfide bond" description="Redox-active" evidence="8">
    <location>
        <begin position="50"/>
        <end position="53"/>
    </location>
</feature>
<organism evidence="11 13">
    <name type="scientific">Solemya velum gill symbiont</name>
    <dbReference type="NCBI Taxonomy" id="2340"/>
    <lineage>
        <taxon>Bacteria</taxon>
        <taxon>Pseudomonadati</taxon>
        <taxon>Pseudomonadota</taxon>
        <taxon>Gammaproteobacteria</taxon>
        <taxon>sulfur-oxidizing symbionts</taxon>
    </lineage>
</organism>
<dbReference type="PANTHER" id="PTHR35891">
    <property type="entry name" value="THIOL:DISULFIDE INTERCHANGE PROTEIN DSBA"/>
    <property type="match status" value="1"/>
</dbReference>
<protein>
    <recommendedName>
        <fullName evidence="7">Thiol:disulfide interchange protein</fullName>
    </recommendedName>
</protein>
<gene>
    <name evidence="12" type="ORF">BOV88_11580</name>
    <name evidence="11" type="ORF">JV46_05830</name>
</gene>
<reference evidence="11 13" key="1">
    <citation type="journal article" date="2014" name="BMC Genomics">
        <title>The genome of the intracellular bacterium of the coastal bivalve, Solemya velum: a blueprint for thriving in and out of symbiosis.</title>
        <authorList>
            <person name="Dmytrenko O."/>
            <person name="Russell S.L."/>
            <person name="Loo W.T."/>
            <person name="Fontanez K.M."/>
            <person name="Liao L."/>
            <person name="Roeselers G."/>
            <person name="Sharma R."/>
            <person name="Stewart F.J."/>
            <person name="Newton I.L."/>
            <person name="Woyke T."/>
            <person name="Wu D."/>
            <person name="Lang J.M."/>
            <person name="Eisen J.A."/>
            <person name="Cavanaugh C.M."/>
        </authorList>
    </citation>
    <scope>NUCLEOTIDE SEQUENCE [LARGE SCALE GENOMIC DNA]</scope>
    <source>
        <strain evidence="11 13">WH</strain>
    </source>
</reference>
<reference evidence="12" key="2">
    <citation type="submission" date="2016-11" db="EMBL/GenBank/DDBJ databases">
        <title>Mixed transmission modes and dynamic genome evolution in an obligate animal-bacterial symbiosis.</title>
        <authorList>
            <person name="Russell S.L."/>
            <person name="Corbett-Detig R.B."/>
            <person name="Cavanaugh C.M."/>
        </authorList>
    </citation>
    <scope>NUCLEOTIDE SEQUENCE [LARGE SCALE GENOMIC DNA]</scope>
    <source>
        <strain evidence="12">MA-KB16</strain>
    </source>
</reference>
<dbReference type="Gene3D" id="3.40.30.10">
    <property type="entry name" value="Glutaredoxin"/>
    <property type="match status" value="1"/>
</dbReference>
<dbReference type="RefSeq" id="WP_078453462.1">
    <property type="nucleotide sequence ID" value="NZ_JRAA01000002.1"/>
</dbReference>
<keyword evidence="3 9" id="KW-0732">Signal</keyword>
<keyword evidence="13" id="KW-1185">Reference proteome</keyword>
<evidence type="ECO:0000256" key="6">
    <source>
        <dbReference type="ARBA" id="ARBA00023284"/>
    </source>
</evidence>
<dbReference type="EMBL" id="MPNX01000021">
    <property type="protein sequence ID" value="OOY34136.1"/>
    <property type="molecule type" value="Genomic_DNA"/>
</dbReference>
<dbReference type="InterPro" id="IPR036249">
    <property type="entry name" value="Thioredoxin-like_sf"/>
</dbReference>
<evidence type="ECO:0000256" key="4">
    <source>
        <dbReference type="ARBA" id="ARBA00022764"/>
    </source>
</evidence>
<evidence type="ECO:0000259" key="10">
    <source>
        <dbReference type="PROSITE" id="PS51352"/>
    </source>
</evidence>
<dbReference type="InterPro" id="IPR050824">
    <property type="entry name" value="Thiol_disulfide_DsbA"/>
</dbReference>
<dbReference type="CDD" id="cd03019">
    <property type="entry name" value="DsbA_DsbA"/>
    <property type="match status" value="1"/>
</dbReference>
<dbReference type="PROSITE" id="PS51352">
    <property type="entry name" value="THIOREDOXIN_2"/>
    <property type="match status" value="1"/>
</dbReference>
<evidence type="ECO:0000256" key="9">
    <source>
        <dbReference type="SAM" id="SignalP"/>
    </source>
</evidence>
<evidence type="ECO:0000256" key="2">
    <source>
        <dbReference type="ARBA" id="ARBA00005791"/>
    </source>
</evidence>
<dbReference type="STRING" id="2340.JV46_05830"/>
<dbReference type="AlphaFoldDB" id="A0A0B0H7W0"/>
<comment type="subcellular location">
    <subcellularLocation>
        <location evidence="1 7">Periplasm</location>
    </subcellularLocation>
</comment>
<dbReference type="InterPro" id="IPR023205">
    <property type="entry name" value="DsbA/DsbL"/>
</dbReference>
<dbReference type="InterPro" id="IPR013766">
    <property type="entry name" value="Thioredoxin_domain"/>
</dbReference>
<sequence>MKKILIAFLLLISPVAMAAQPVEGVNYSVIGMDSSGKEKIQVIEFFWYACPHCYAFEPAVKEWLKTKADDVEFVRYPATFNRPNVQMHAKTFFALEQMGKPELHDVIMSAMHDRKQRLNTQETMDQFLASHGVDLNAYHDMMDSFVVNLKMQEAVKYAKQYQITGVPALIVDGQYKVEQAYSWAQKFTIADYLVSKIRAERAAMAK</sequence>
<name>A0A0B0H7W0_SOVGS</name>
<dbReference type="PIRSF" id="PIRSF001488">
    <property type="entry name" value="Tdi_protein"/>
    <property type="match status" value="1"/>
</dbReference>
<dbReference type="Proteomes" id="UP000030856">
    <property type="component" value="Unassembled WGS sequence"/>
</dbReference>
<evidence type="ECO:0000256" key="8">
    <source>
        <dbReference type="PIRSR" id="PIRSR001488-1"/>
    </source>
</evidence>
<dbReference type="Pfam" id="PF01323">
    <property type="entry name" value="DSBA"/>
    <property type="match status" value="1"/>
</dbReference>
<evidence type="ECO:0000256" key="3">
    <source>
        <dbReference type="ARBA" id="ARBA00022729"/>
    </source>
</evidence>
<dbReference type="PANTHER" id="PTHR35891:SF2">
    <property type="entry name" value="THIOL:DISULFIDE INTERCHANGE PROTEIN DSBA"/>
    <property type="match status" value="1"/>
</dbReference>
<feature type="chain" id="PRO_5010906108" description="Thiol:disulfide interchange protein" evidence="9">
    <location>
        <begin position="19"/>
        <end position="206"/>
    </location>
</feature>
<evidence type="ECO:0000256" key="7">
    <source>
        <dbReference type="PIRNR" id="PIRNR001488"/>
    </source>
</evidence>
<comment type="caution">
    <text evidence="11">The sequence shown here is derived from an EMBL/GenBank/DDBJ whole genome shotgun (WGS) entry which is preliminary data.</text>
</comment>
<dbReference type="OrthoDB" id="9784896at2"/>
<evidence type="ECO:0000256" key="1">
    <source>
        <dbReference type="ARBA" id="ARBA00004418"/>
    </source>
</evidence>
<feature type="signal peptide" evidence="9">
    <location>
        <begin position="1"/>
        <end position="18"/>
    </location>
</feature>
<evidence type="ECO:0000313" key="11">
    <source>
        <dbReference type="EMBL" id="KHF25200.1"/>
    </source>
</evidence>
<dbReference type="GO" id="GO:0042597">
    <property type="term" value="C:periplasmic space"/>
    <property type="evidence" value="ECO:0007669"/>
    <property type="project" value="UniProtKB-SubCell"/>
</dbReference>
<dbReference type="InterPro" id="IPR001853">
    <property type="entry name" value="DSBA-like_thioredoxin_dom"/>
</dbReference>
<keyword evidence="5 7" id="KW-1015">Disulfide bond</keyword>
<comment type="similarity">
    <text evidence="2">Belongs to the thioredoxin family. DsbA subfamily.</text>
</comment>
<keyword evidence="6" id="KW-0676">Redox-active center</keyword>
<evidence type="ECO:0000256" key="5">
    <source>
        <dbReference type="ARBA" id="ARBA00023157"/>
    </source>
</evidence>
<dbReference type="GeneID" id="86992599"/>